<accession>A0A1M5XVJ7</accession>
<dbReference type="InterPro" id="IPR011078">
    <property type="entry name" value="PyrdxlP_homeostasis"/>
</dbReference>
<feature type="domain" description="Alanine racemase N-terminal" evidence="5">
    <location>
        <begin position="33"/>
        <end position="229"/>
    </location>
</feature>
<dbReference type="SUPFAM" id="SSF51419">
    <property type="entry name" value="PLP-binding barrel"/>
    <property type="match status" value="1"/>
</dbReference>
<keyword evidence="1 2" id="KW-0663">Pyridoxal phosphate</keyword>
<dbReference type="PANTHER" id="PTHR10146:SF14">
    <property type="entry name" value="PYRIDOXAL PHOSPHATE HOMEOSTASIS PROTEIN"/>
    <property type="match status" value="1"/>
</dbReference>
<evidence type="ECO:0000313" key="6">
    <source>
        <dbReference type="EMBL" id="SHI03875.1"/>
    </source>
</evidence>
<evidence type="ECO:0000256" key="3">
    <source>
        <dbReference type="PIRSR" id="PIRSR004848-1"/>
    </source>
</evidence>
<dbReference type="HAMAP" id="MF_02087">
    <property type="entry name" value="PLP_homeostasis"/>
    <property type="match status" value="1"/>
</dbReference>
<evidence type="ECO:0000259" key="5">
    <source>
        <dbReference type="Pfam" id="PF01168"/>
    </source>
</evidence>
<comment type="similarity">
    <text evidence="2 4">Belongs to the pyridoxal phosphate-binding protein YggS/PROSC family.</text>
</comment>
<dbReference type="InterPro" id="IPR029066">
    <property type="entry name" value="PLP-binding_barrel"/>
</dbReference>
<dbReference type="GO" id="GO:0030170">
    <property type="term" value="F:pyridoxal phosphate binding"/>
    <property type="evidence" value="ECO:0007669"/>
    <property type="project" value="UniProtKB-UniRule"/>
</dbReference>
<dbReference type="PIRSF" id="PIRSF004848">
    <property type="entry name" value="YBL036c_PLPDEIII"/>
    <property type="match status" value="1"/>
</dbReference>
<dbReference type="InterPro" id="IPR001608">
    <property type="entry name" value="Ala_racemase_N"/>
</dbReference>
<dbReference type="NCBIfam" id="TIGR00044">
    <property type="entry name" value="YggS family pyridoxal phosphate-dependent enzyme"/>
    <property type="match status" value="1"/>
</dbReference>
<dbReference type="RefSeq" id="WP_327198052.1">
    <property type="nucleotide sequence ID" value="NZ_FQXR01000008.1"/>
</dbReference>
<protein>
    <recommendedName>
        <fullName evidence="2">Pyridoxal phosphate homeostasis protein</fullName>
        <shortName evidence="2">PLP homeostasis protein</shortName>
    </recommendedName>
</protein>
<dbReference type="STRING" id="1123281.SAMN02745180_01850"/>
<reference evidence="6 7" key="1">
    <citation type="submission" date="2016-11" db="EMBL/GenBank/DDBJ databases">
        <authorList>
            <person name="Jaros S."/>
            <person name="Januszkiewicz K."/>
            <person name="Wedrychowicz H."/>
        </authorList>
    </citation>
    <scope>NUCLEOTIDE SEQUENCE [LARGE SCALE GENOMIC DNA]</scope>
    <source>
        <strain evidence="6 7">DSM 13106</strain>
    </source>
</reference>
<evidence type="ECO:0000313" key="7">
    <source>
        <dbReference type="Proteomes" id="UP000184389"/>
    </source>
</evidence>
<evidence type="ECO:0000256" key="2">
    <source>
        <dbReference type="HAMAP-Rule" id="MF_02087"/>
    </source>
</evidence>
<sequence length="232" mass="26651">MSKISIRDNLLRVEENIESALIASGRNKDDITLVGVTKTVDADSINEAISYGIENIGENKVQEIMDKYDKINKNVNWHMIGHLQTNKVKYIIDKVDLIHSLDRMSLAKEINKRAKSESIIKDVLIQVNIAEEVTKFGLKKEEVIPFIESILDFKNIRVKGLMTIAPFSENPEEVRFVFRDLRNLGYEIEKKNYENLEMKYFSMGMTNDYKVAIEEGANIVRIGTAIFGKRVY</sequence>
<comment type="cofactor">
    <cofactor evidence="3">
        <name>pyridoxal 5'-phosphate</name>
        <dbReference type="ChEBI" id="CHEBI:597326"/>
    </cofactor>
</comment>
<evidence type="ECO:0000256" key="1">
    <source>
        <dbReference type="ARBA" id="ARBA00022898"/>
    </source>
</evidence>
<dbReference type="AlphaFoldDB" id="A0A1M5XVJ7"/>
<dbReference type="CDD" id="cd00635">
    <property type="entry name" value="PLPDE_III_YBL036c_like"/>
    <property type="match status" value="1"/>
</dbReference>
<evidence type="ECO:0000256" key="4">
    <source>
        <dbReference type="RuleBase" id="RU004514"/>
    </source>
</evidence>
<dbReference type="EMBL" id="FQXR01000008">
    <property type="protein sequence ID" value="SHI03875.1"/>
    <property type="molecule type" value="Genomic_DNA"/>
</dbReference>
<feature type="modified residue" description="N6-(pyridoxal phosphate)lysine" evidence="2 3">
    <location>
        <position position="38"/>
    </location>
</feature>
<keyword evidence="7" id="KW-1185">Reference proteome</keyword>
<comment type="function">
    <text evidence="2">Pyridoxal 5'-phosphate (PLP)-binding protein, which is involved in PLP homeostasis.</text>
</comment>
<dbReference type="Gene3D" id="3.20.20.10">
    <property type="entry name" value="Alanine racemase"/>
    <property type="match status" value="1"/>
</dbReference>
<organism evidence="6 7">
    <name type="scientific">Sporanaerobacter acetigenes DSM 13106</name>
    <dbReference type="NCBI Taxonomy" id="1123281"/>
    <lineage>
        <taxon>Bacteria</taxon>
        <taxon>Bacillati</taxon>
        <taxon>Bacillota</taxon>
        <taxon>Tissierellia</taxon>
        <taxon>Tissierellales</taxon>
        <taxon>Sporanaerobacteraceae</taxon>
        <taxon>Sporanaerobacter</taxon>
    </lineage>
</organism>
<proteinExistence type="inferred from homology"/>
<gene>
    <name evidence="6" type="ORF">SAMN02745180_01850</name>
</gene>
<dbReference type="Proteomes" id="UP000184389">
    <property type="component" value="Unassembled WGS sequence"/>
</dbReference>
<dbReference type="PROSITE" id="PS01211">
    <property type="entry name" value="UPF0001"/>
    <property type="match status" value="1"/>
</dbReference>
<dbReference type="FunFam" id="3.20.20.10:FF:000018">
    <property type="entry name" value="Pyridoxal phosphate homeostasis protein"/>
    <property type="match status" value="1"/>
</dbReference>
<dbReference type="Pfam" id="PF01168">
    <property type="entry name" value="Ala_racemase_N"/>
    <property type="match status" value="1"/>
</dbReference>
<name>A0A1M5XVJ7_9FIRM</name>
<dbReference type="PANTHER" id="PTHR10146">
    <property type="entry name" value="PROLINE SYNTHETASE CO-TRANSCRIBED BACTERIAL HOMOLOG PROTEIN"/>
    <property type="match status" value="1"/>
</dbReference>